<dbReference type="Proteomes" id="UP000183987">
    <property type="component" value="Unassembled WGS sequence"/>
</dbReference>
<keyword evidence="2" id="KW-1185">Reference proteome</keyword>
<organism evidence="1 2">
    <name type="scientific">Loktanella atrilutea</name>
    <dbReference type="NCBI Taxonomy" id="366533"/>
    <lineage>
        <taxon>Bacteria</taxon>
        <taxon>Pseudomonadati</taxon>
        <taxon>Pseudomonadota</taxon>
        <taxon>Alphaproteobacteria</taxon>
        <taxon>Rhodobacterales</taxon>
        <taxon>Roseobacteraceae</taxon>
        <taxon>Loktanella</taxon>
    </lineage>
</organism>
<dbReference type="STRING" id="366533.SAMN05444339_102420"/>
<protein>
    <recommendedName>
        <fullName evidence="3">Lipoprotein</fullName>
    </recommendedName>
</protein>
<evidence type="ECO:0000313" key="1">
    <source>
        <dbReference type="EMBL" id="SHE90815.1"/>
    </source>
</evidence>
<gene>
    <name evidence="1" type="ORF">SAMN05444339_102420</name>
</gene>
<proteinExistence type="predicted"/>
<sequence>MRGLVLIVLLAGTAACGPRIPPTQAQVEARCAQEARAARGPTGEAAIGVGTGRGVRSRLEIDLTTDFLRGKDPATVYAQCFSRLSGAAPMIPYSPALQG</sequence>
<name>A0A1M4XBR2_LOKAT</name>
<reference evidence="2" key="1">
    <citation type="submission" date="2016-11" db="EMBL/GenBank/DDBJ databases">
        <authorList>
            <person name="Varghese N."/>
            <person name="Submissions S."/>
        </authorList>
    </citation>
    <scope>NUCLEOTIDE SEQUENCE [LARGE SCALE GENOMIC DNA]</scope>
    <source>
        <strain evidence="2">DSM 29326</strain>
    </source>
</reference>
<accession>A0A1M4XBR2</accession>
<dbReference type="RefSeq" id="WP_072856538.1">
    <property type="nucleotide sequence ID" value="NZ_FQUE01000002.1"/>
</dbReference>
<dbReference type="AlphaFoldDB" id="A0A1M4XBR2"/>
<dbReference type="EMBL" id="FQUE01000002">
    <property type="protein sequence ID" value="SHE90815.1"/>
    <property type="molecule type" value="Genomic_DNA"/>
</dbReference>
<evidence type="ECO:0000313" key="2">
    <source>
        <dbReference type="Proteomes" id="UP000183987"/>
    </source>
</evidence>
<evidence type="ECO:0008006" key="3">
    <source>
        <dbReference type="Google" id="ProtNLM"/>
    </source>
</evidence>
<dbReference type="OrthoDB" id="7691501at2"/>
<dbReference type="PROSITE" id="PS51257">
    <property type="entry name" value="PROKAR_LIPOPROTEIN"/>
    <property type="match status" value="1"/>
</dbReference>